<keyword evidence="3" id="KW-1185">Reference proteome</keyword>
<comment type="caution">
    <text evidence="2">The sequence shown here is derived from an EMBL/GenBank/DDBJ whole genome shotgun (WGS) entry which is preliminary data.</text>
</comment>
<dbReference type="Gene3D" id="1.10.10.1390">
    <property type="entry name" value="ATP-dependent DNA helicase RecQ"/>
    <property type="match status" value="1"/>
</dbReference>
<feature type="domain" description="Helicase Helix-turn-helix" evidence="1">
    <location>
        <begin position="257"/>
        <end position="344"/>
    </location>
</feature>
<reference evidence="2 3" key="1">
    <citation type="submission" date="2021-01" db="EMBL/GenBank/DDBJ databases">
        <title>Genomic Encyclopedia of Type Strains, Phase IV (KMG-IV): sequencing the most valuable type-strain genomes for metagenomic binning, comparative biology and taxonomic classification.</title>
        <authorList>
            <person name="Goeker M."/>
        </authorList>
    </citation>
    <scope>NUCLEOTIDE SEQUENCE [LARGE SCALE GENOMIC DNA]</scope>
    <source>
        <strain evidence="2 3">DSM 104297</strain>
    </source>
</reference>
<evidence type="ECO:0000313" key="3">
    <source>
        <dbReference type="Proteomes" id="UP000809829"/>
    </source>
</evidence>
<evidence type="ECO:0000313" key="2">
    <source>
        <dbReference type="EMBL" id="MBM7701688.1"/>
    </source>
</evidence>
<dbReference type="PIRSF" id="PIRSF021350">
    <property type="entry name" value="UCP021350"/>
    <property type="match status" value="1"/>
</dbReference>
<name>A0ABS2QR48_9BACI</name>
<dbReference type="RefSeq" id="WP_205183331.1">
    <property type="nucleotide sequence ID" value="NZ_JAFBFC010000001.1"/>
</dbReference>
<sequence length="349" mass="40594">MSYIATVVLYCIGKFKGERTAFGIYHLLAGKKSAQTIQDGKLYRLAFLFQAFPYLKKQTFSSEVKKLLENELIQEVDDQKYVMTKAGQQHLNEQLQALPIPSSLNGWEYTNATSLFFDRLTLLIQTLSNLQYFNRKFVPVTKNEETIKWMKDYLVERRSNRAELATQLFEEIKCCLKECSKQDADLFVLQLTGYERIGLTKHQVSYMYELDEHYVHLRRLGVVHHMVHLINHDASSFPVLSALLKDLNVNVPITASTLRTYKLLKRNYSIEEIASIRRLKVSTIEDHIAELALCVPTFLIDKYVSVEYQHKIKQAVQLLQTNKLKEIKAHVGEDISYFQIRVVLAKWFT</sequence>
<accession>A0ABS2QR48</accession>
<dbReference type="Proteomes" id="UP000809829">
    <property type="component" value="Unassembled WGS sequence"/>
</dbReference>
<gene>
    <name evidence="2" type="ORF">JOC83_000514</name>
</gene>
<dbReference type="InterPro" id="IPR008308">
    <property type="entry name" value="YpbB-like"/>
</dbReference>
<dbReference type="EMBL" id="JAFBFC010000001">
    <property type="protein sequence ID" value="MBM7701688.1"/>
    <property type="molecule type" value="Genomic_DNA"/>
</dbReference>
<protein>
    <submittedName>
        <fullName evidence="2">Uncharacterized protein YpbB</fullName>
    </submittedName>
</protein>
<organism evidence="2 3">
    <name type="scientific">Priestia iocasae</name>
    <dbReference type="NCBI Taxonomy" id="2291674"/>
    <lineage>
        <taxon>Bacteria</taxon>
        <taxon>Bacillati</taxon>
        <taxon>Bacillota</taxon>
        <taxon>Bacilli</taxon>
        <taxon>Bacillales</taxon>
        <taxon>Bacillaceae</taxon>
        <taxon>Priestia</taxon>
    </lineage>
</organism>
<proteinExistence type="predicted"/>
<dbReference type="Pfam" id="PF14493">
    <property type="entry name" value="HTH_40"/>
    <property type="match status" value="1"/>
</dbReference>
<dbReference type="InterPro" id="IPR029491">
    <property type="entry name" value="Helicase_HTH"/>
</dbReference>
<evidence type="ECO:0000259" key="1">
    <source>
        <dbReference type="Pfam" id="PF14493"/>
    </source>
</evidence>